<evidence type="ECO:0000256" key="3">
    <source>
        <dbReference type="PROSITE-ProRule" id="PRU00169"/>
    </source>
</evidence>
<protein>
    <submittedName>
        <fullName evidence="6">Response regulator transcription factor</fullName>
    </submittedName>
</protein>
<keyword evidence="1" id="KW-0597">Phosphoprotein</keyword>
<feature type="domain" description="HTH luxR-type" evidence="4">
    <location>
        <begin position="154"/>
        <end position="219"/>
    </location>
</feature>
<proteinExistence type="predicted"/>
<dbReference type="InterPro" id="IPR058245">
    <property type="entry name" value="NreC/VraR/RcsB-like_REC"/>
</dbReference>
<dbReference type="Gene3D" id="3.40.50.2300">
    <property type="match status" value="1"/>
</dbReference>
<gene>
    <name evidence="6" type="ORF">ENQ76_12695</name>
</gene>
<dbReference type="PANTHER" id="PTHR43214:SF43">
    <property type="entry name" value="TWO-COMPONENT RESPONSE REGULATOR"/>
    <property type="match status" value="1"/>
</dbReference>
<dbReference type="PROSITE" id="PS00622">
    <property type="entry name" value="HTH_LUXR_1"/>
    <property type="match status" value="1"/>
</dbReference>
<feature type="domain" description="Response regulatory" evidence="5">
    <location>
        <begin position="11"/>
        <end position="127"/>
    </location>
</feature>
<sequence length="223" mass="24625">MQSLPAPNAVTCVLVDDHQMVVEALVGMLQQTRRIRVVGTAGSADKAVQVVAQHQPHVIVSEIKLPGRILFDVAPELLERSPGSRILILSNYLADIFIARALKQNLAGYLMKSDTFAELTAAIERVAAGERVYSRAVSERMVVDPATNLPALRHESELASLTSRQLEVLRYLACGQSVKEIAKVMHLSQKSVDSHKYRIMNKLGIHDRVLLARFAIREGLMVP</sequence>
<dbReference type="InterPro" id="IPR001789">
    <property type="entry name" value="Sig_transdc_resp-reg_receiver"/>
</dbReference>
<dbReference type="PANTHER" id="PTHR43214">
    <property type="entry name" value="TWO-COMPONENT RESPONSE REGULATOR"/>
    <property type="match status" value="1"/>
</dbReference>
<comment type="caution">
    <text evidence="6">The sequence shown here is derived from an EMBL/GenBank/DDBJ whole genome shotgun (WGS) entry which is preliminary data.</text>
</comment>
<dbReference type="GO" id="GO:0003677">
    <property type="term" value="F:DNA binding"/>
    <property type="evidence" value="ECO:0007669"/>
    <property type="project" value="UniProtKB-KW"/>
</dbReference>
<dbReference type="CDD" id="cd06170">
    <property type="entry name" value="LuxR_C_like"/>
    <property type="match status" value="1"/>
</dbReference>
<dbReference type="CDD" id="cd17535">
    <property type="entry name" value="REC_NarL-like"/>
    <property type="match status" value="1"/>
</dbReference>
<dbReference type="SMART" id="SM00448">
    <property type="entry name" value="REC"/>
    <property type="match status" value="1"/>
</dbReference>
<dbReference type="SUPFAM" id="SSF46894">
    <property type="entry name" value="C-terminal effector domain of the bipartite response regulators"/>
    <property type="match status" value="1"/>
</dbReference>
<keyword evidence="2" id="KW-0238">DNA-binding</keyword>
<reference evidence="6" key="1">
    <citation type="journal article" date="2020" name="mSystems">
        <title>Genome- and Community-Level Interaction Insights into Carbon Utilization and Element Cycling Functions of Hydrothermarchaeota in Hydrothermal Sediment.</title>
        <authorList>
            <person name="Zhou Z."/>
            <person name="Liu Y."/>
            <person name="Xu W."/>
            <person name="Pan J."/>
            <person name="Luo Z.H."/>
            <person name="Li M."/>
        </authorList>
    </citation>
    <scope>NUCLEOTIDE SEQUENCE [LARGE SCALE GENOMIC DNA]</scope>
    <source>
        <strain evidence="6">SpSt-339</strain>
    </source>
</reference>
<dbReference type="InterPro" id="IPR011006">
    <property type="entry name" value="CheY-like_superfamily"/>
</dbReference>
<evidence type="ECO:0000313" key="6">
    <source>
        <dbReference type="EMBL" id="HEN16312.1"/>
    </source>
</evidence>
<dbReference type="GO" id="GO:0000160">
    <property type="term" value="P:phosphorelay signal transduction system"/>
    <property type="evidence" value="ECO:0007669"/>
    <property type="project" value="InterPro"/>
</dbReference>
<name>A0A7C2P248_9PLAN</name>
<evidence type="ECO:0000256" key="2">
    <source>
        <dbReference type="ARBA" id="ARBA00023125"/>
    </source>
</evidence>
<dbReference type="SMART" id="SM00421">
    <property type="entry name" value="HTH_LUXR"/>
    <property type="match status" value="1"/>
</dbReference>
<evidence type="ECO:0000256" key="1">
    <source>
        <dbReference type="ARBA" id="ARBA00022553"/>
    </source>
</evidence>
<dbReference type="Pfam" id="PF00072">
    <property type="entry name" value="Response_reg"/>
    <property type="match status" value="1"/>
</dbReference>
<dbReference type="EMBL" id="DSOK01000347">
    <property type="protein sequence ID" value="HEN16312.1"/>
    <property type="molecule type" value="Genomic_DNA"/>
</dbReference>
<evidence type="ECO:0000259" key="4">
    <source>
        <dbReference type="PROSITE" id="PS50043"/>
    </source>
</evidence>
<dbReference type="SUPFAM" id="SSF52172">
    <property type="entry name" value="CheY-like"/>
    <property type="match status" value="1"/>
</dbReference>
<dbReference type="AlphaFoldDB" id="A0A7C2P248"/>
<dbReference type="PRINTS" id="PR00038">
    <property type="entry name" value="HTHLUXR"/>
</dbReference>
<dbReference type="PROSITE" id="PS50110">
    <property type="entry name" value="RESPONSE_REGULATORY"/>
    <property type="match status" value="1"/>
</dbReference>
<dbReference type="PROSITE" id="PS50043">
    <property type="entry name" value="HTH_LUXR_2"/>
    <property type="match status" value="1"/>
</dbReference>
<dbReference type="InterPro" id="IPR000792">
    <property type="entry name" value="Tscrpt_reg_LuxR_C"/>
</dbReference>
<comment type="caution">
    <text evidence="3">Lacks conserved residue(s) required for the propagation of feature annotation.</text>
</comment>
<dbReference type="InterPro" id="IPR016032">
    <property type="entry name" value="Sig_transdc_resp-reg_C-effctor"/>
</dbReference>
<dbReference type="Pfam" id="PF00196">
    <property type="entry name" value="GerE"/>
    <property type="match status" value="1"/>
</dbReference>
<organism evidence="6">
    <name type="scientific">Schlesneria paludicola</name>
    <dbReference type="NCBI Taxonomy" id="360056"/>
    <lineage>
        <taxon>Bacteria</taxon>
        <taxon>Pseudomonadati</taxon>
        <taxon>Planctomycetota</taxon>
        <taxon>Planctomycetia</taxon>
        <taxon>Planctomycetales</taxon>
        <taxon>Planctomycetaceae</taxon>
        <taxon>Schlesneria</taxon>
    </lineage>
</organism>
<dbReference type="GO" id="GO:0006355">
    <property type="term" value="P:regulation of DNA-templated transcription"/>
    <property type="evidence" value="ECO:0007669"/>
    <property type="project" value="InterPro"/>
</dbReference>
<dbReference type="InterPro" id="IPR039420">
    <property type="entry name" value="WalR-like"/>
</dbReference>
<evidence type="ECO:0000259" key="5">
    <source>
        <dbReference type="PROSITE" id="PS50110"/>
    </source>
</evidence>
<accession>A0A7C2P248</accession>